<name>A0A0A9E847_ARUDO</name>
<evidence type="ECO:0000313" key="1">
    <source>
        <dbReference type="EMBL" id="JAD95203.1"/>
    </source>
</evidence>
<proteinExistence type="predicted"/>
<dbReference type="EMBL" id="GBRH01202692">
    <property type="protein sequence ID" value="JAD95203.1"/>
    <property type="molecule type" value="Transcribed_RNA"/>
</dbReference>
<protein>
    <submittedName>
        <fullName evidence="1">Uncharacterized protein</fullName>
    </submittedName>
</protein>
<sequence length="29" mass="3520">MLMVLEKLEEKNCTMPLTPLRFHVNKLKY</sequence>
<dbReference type="AlphaFoldDB" id="A0A0A9E847"/>
<accession>A0A0A9E847</accession>
<reference evidence="1" key="1">
    <citation type="submission" date="2014-09" db="EMBL/GenBank/DDBJ databases">
        <authorList>
            <person name="Magalhaes I.L.F."/>
            <person name="Oliveira U."/>
            <person name="Santos F.R."/>
            <person name="Vidigal T.H.D.A."/>
            <person name="Brescovit A.D."/>
            <person name="Santos A.J."/>
        </authorList>
    </citation>
    <scope>NUCLEOTIDE SEQUENCE</scope>
    <source>
        <tissue evidence="1">Shoot tissue taken approximately 20 cm above the soil surface</tissue>
    </source>
</reference>
<reference evidence="1" key="2">
    <citation type="journal article" date="2015" name="Data Brief">
        <title>Shoot transcriptome of the giant reed, Arundo donax.</title>
        <authorList>
            <person name="Barrero R.A."/>
            <person name="Guerrero F.D."/>
            <person name="Moolhuijzen P."/>
            <person name="Goolsby J.A."/>
            <person name="Tidwell J."/>
            <person name="Bellgard S.E."/>
            <person name="Bellgard M.I."/>
        </authorList>
    </citation>
    <scope>NUCLEOTIDE SEQUENCE</scope>
    <source>
        <tissue evidence="1">Shoot tissue taken approximately 20 cm above the soil surface</tissue>
    </source>
</reference>
<organism evidence="1">
    <name type="scientific">Arundo donax</name>
    <name type="common">Giant reed</name>
    <name type="synonym">Donax arundinaceus</name>
    <dbReference type="NCBI Taxonomy" id="35708"/>
    <lineage>
        <taxon>Eukaryota</taxon>
        <taxon>Viridiplantae</taxon>
        <taxon>Streptophyta</taxon>
        <taxon>Embryophyta</taxon>
        <taxon>Tracheophyta</taxon>
        <taxon>Spermatophyta</taxon>
        <taxon>Magnoliopsida</taxon>
        <taxon>Liliopsida</taxon>
        <taxon>Poales</taxon>
        <taxon>Poaceae</taxon>
        <taxon>PACMAD clade</taxon>
        <taxon>Arundinoideae</taxon>
        <taxon>Arundineae</taxon>
        <taxon>Arundo</taxon>
    </lineage>
</organism>